<dbReference type="InterPro" id="IPR025187">
    <property type="entry name" value="DUF4112"/>
</dbReference>
<dbReference type="AlphaFoldDB" id="A0A841H6W3"/>
<keyword evidence="1" id="KW-1133">Transmembrane helix</keyword>
<comment type="caution">
    <text evidence="2">The sequence shown here is derived from an EMBL/GenBank/DDBJ whole genome shotgun (WGS) entry which is preliminary data.</text>
</comment>
<evidence type="ECO:0000313" key="3">
    <source>
        <dbReference type="Proteomes" id="UP000582837"/>
    </source>
</evidence>
<reference evidence="2 3" key="1">
    <citation type="submission" date="2020-08" db="EMBL/GenBank/DDBJ databases">
        <title>Genomic Encyclopedia of Type Strains, Phase IV (KMG-IV): sequencing the most valuable type-strain genomes for metagenomic binning, comparative biology and taxonomic classification.</title>
        <authorList>
            <person name="Goeker M."/>
        </authorList>
    </citation>
    <scope>NUCLEOTIDE SEQUENCE [LARGE SCALE GENOMIC DNA]</scope>
    <source>
        <strain evidence="2 3">DSM 29007</strain>
    </source>
</reference>
<proteinExistence type="predicted"/>
<sequence>MNSDNRLPARDERLRRLDSLSYLLDNSIRVPGTQARVGLDAVIGLIPGFGDIAGSAMSAYIVVQAARMGASVPTLMRMLLNVGTEALVGTIPFAGDLFDAAWKSNARNVTLLRREMEVPGSTRRGSAAVVIGVMVALLAIFGVFGFIAFLIARALWRFIF</sequence>
<evidence type="ECO:0000256" key="1">
    <source>
        <dbReference type="SAM" id="Phobius"/>
    </source>
</evidence>
<dbReference type="Pfam" id="PF13430">
    <property type="entry name" value="DUF4112"/>
    <property type="match status" value="1"/>
</dbReference>
<dbReference type="RefSeq" id="WP_205761402.1">
    <property type="nucleotide sequence ID" value="NZ_JABDTL010000001.1"/>
</dbReference>
<dbReference type="Proteomes" id="UP000582837">
    <property type="component" value="Unassembled WGS sequence"/>
</dbReference>
<name>A0A841H6W3_9BACT</name>
<keyword evidence="1" id="KW-0472">Membrane</keyword>
<accession>A0A841H6W3</accession>
<dbReference type="PANTHER" id="PTHR35519">
    <property type="entry name" value="MEMBRANE PROTEINS"/>
    <property type="match status" value="1"/>
</dbReference>
<feature type="transmembrane region" description="Helical" evidence="1">
    <location>
        <begin position="127"/>
        <end position="152"/>
    </location>
</feature>
<keyword evidence="1" id="KW-0812">Transmembrane</keyword>
<gene>
    <name evidence="2" type="ORF">HNQ61_005257</name>
</gene>
<evidence type="ECO:0000313" key="2">
    <source>
        <dbReference type="EMBL" id="MBB6073586.1"/>
    </source>
</evidence>
<evidence type="ECO:0008006" key="4">
    <source>
        <dbReference type="Google" id="ProtNLM"/>
    </source>
</evidence>
<protein>
    <recommendedName>
        <fullName evidence="4">DUF4112 domain-containing protein</fullName>
    </recommendedName>
</protein>
<organism evidence="2 3">
    <name type="scientific">Longimicrobium terrae</name>
    <dbReference type="NCBI Taxonomy" id="1639882"/>
    <lineage>
        <taxon>Bacteria</taxon>
        <taxon>Pseudomonadati</taxon>
        <taxon>Gemmatimonadota</taxon>
        <taxon>Longimicrobiia</taxon>
        <taxon>Longimicrobiales</taxon>
        <taxon>Longimicrobiaceae</taxon>
        <taxon>Longimicrobium</taxon>
    </lineage>
</organism>
<dbReference type="PANTHER" id="PTHR35519:SF2">
    <property type="entry name" value="PH DOMAIN PROTEIN"/>
    <property type="match status" value="1"/>
</dbReference>
<dbReference type="EMBL" id="JACHIA010000026">
    <property type="protein sequence ID" value="MBB6073586.1"/>
    <property type="molecule type" value="Genomic_DNA"/>
</dbReference>
<keyword evidence="3" id="KW-1185">Reference proteome</keyword>